<dbReference type="AlphaFoldDB" id="A0A7C8IHS3"/>
<dbReference type="InterPro" id="IPR051035">
    <property type="entry name" value="Mito_inheritance_9"/>
</dbReference>
<dbReference type="PANTHER" id="PTHR36091:SF2">
    <property type="entry name" value="AMINOGLYCOSIDE PHOSPHOTRANSFERASE DOMAIN-CONTAINING PROTEIN"/>
    <property type="match status" value="1"/>
</dbReference>
<dbReference type="Proteomes" id="UP000481861">
    <property type="component" value="Unassembled WGS sequence"/>
</dbReference>
<dbReference type="InterPro" id="IPR011009">
    <property type="entry name" value="Kinase-like_dom_sf"/>
</dbReference>
<dbReference type="SUPFAM" id="SSF56112">
    <property type="entry name" value="Protein kinase-like (PK-like)"/>
    <property type="match status" value="1"/>
</dbReference>
<protein>
    <recommendedName>
        <fullName evidence="1">Aminoglycoside phosphotransferase domain-containing protein</fullName>
    </recommendedName>
</protein>
<proteinExistence type="predicted"/>
<dbReference type="Gene3D" id="3.90.1200.10">
    <property type="match status" value="1"/>
</dbReference>
<dbReference type="OrthoDB" id="10003767at2759"/>
<dbReference type="EMBL" id="JAADJZ010000002">
    <property type="protein sequence ID" value="KAF2877511.1"/>
    <property type="molecule type" value="Genomic_DNA"/>
</dbReference>
<evidence type="ECO:0000259" key="1">
    <source>
        <dbReference type="Pfam" id="PF01636"/>
    </source>
</evidence>
<name>A0A7C8IHS3_9PLEO</name>
<evidence type="ECO:0000313" key="2">
    <source>
        <dbReference type="EMBL" id="KAF2877511.1"/>
    </source>
</evidence>
<organism evidence="2 3">
    <name type="scientific">Massariosphaeria phaeospora</name>
    <dbReference type="NCBI Taxonomy" id="100035"/>
    <lineage>
        <taxon>Eukaryota</taxon>
        <taxon>Fungi</taxon>
        <taxon>Dikarya</taxon>
        <taxon>Ascomycota</taxon>
        <taxon>Pezizomycotina</taxon>
        <taxon>Dothideomycetes</taxon>
        <taxon>Pleosporomycetidae</taxon>
        <taxon>Pleosporales</taxon>
        <taxon>Pleosporales incertae sedis</taxon>
        <taxon>Massariosphaeria</taxon>
    </lineage>
</organism>
<comment type="caution">
    <text evidence="2">The sequence shown here is derived from an EMBL/GenBank/DDBJ whole genome shotgun (WGS) entry which is preliminary data.</text>
</comment>
<evidence type="ECO:0000313" key="3">
    <source>
        <dbReference type="Proteomes" id="UP000481861"/>
    </source>
</evidence>
<accession>A0A7C8IHS3</accession>
<sequence length="452" mass="51073">MRDGFQFVGRIPYPVTEPKHLVVASEVATLDFLRSHGTPVPKVYSYSATSENAAGTEYLFMELIRGTNLGDIWLNLSGKAKITVVTKLVELESRLFTLPFPASGSLYYTKDLEAGSNRVDVPVTNSSDDSQFCIGPDTRLSLWHGNRINIRSDHGPLMALTAGAKKEMAYLKKLGRPLHPFQRLHREIYDYQKQSLSEHLDSLEKYLRIAPHLVPNGNDTLTRATLRRPDLQPNNVFVSDELEITGLIDWQHCAILPLFLQCGIPNSLQNYGDSVSESLVTPELPHNFDALGGREQFEQVVRLRRRQLHYFYVSTTAKLNPTHYDALTNDFSTLRRDSVTLKADLIHLTKNWTNIVTSGPSPSCPINFSEEEVSECLCLNTAQVEADEQLQACRDAIGIGPEGWVPVEQYDEIKQRESKLKAGALEAAESEEERARLCEHWIFDDYDEEEYS</sequence>
<reference evidence="2 3" key="1">
    <citation type="submission" date="2020-01" db="EMBL/GenBank/DDBJ databases">
        <authorList>
            <consortium name="DOE Joint Genome Institute"/>
            <person name="Haridas S."/>
            <person name="Albert R."/>
            <person name="Binder M."/>
            <person name="Bloem J."/>
            <person name="Labutti K."/>
            <person name="Salamov A."/>
            <person name="Andreopoulos B."/>
            <person name="Baker S.E."/>
            <person name="Barry K."/>
            <person name="Bills G."/>
            <person name="Bluhm B.H."/>
            <person name="Cannon C."/>
            <person name="Castanera R."/>
            <person name="Culley D.E."/>
            <person name="Daum C."/>
            <person name="Ezra D."/>
            <person name="Gonzalez J.B."/>
            <person name="Henrissat B."/>
            <person name="Kuo A."/>
            <person name="Liang C."/>
            <person name="Lipzen A."/>
            <person name="Lutzoni F."/>
            <person name="Magnuson J."/>
            <person name="Mondo S."/>
            <person name="Nolan M."/>
            <person name="Ohm R."/>
            <person name="Pangilinan J."/>
            <person name="Park H.-J.H."/>
            <person name="Ramirez L."/>
            <person name="Alfaro M."/>
            <person name="Sun H."/>
            <person name="Tritt A."/>
            <person name="Yoshinaga Y."/>
            <person name="Zwiers L.-H.L."/>
            <person name="Turgeon B.G."/>
            <person name="Goodwin S.B."/>
            <person name="Spatafora J.W."/>
            <person name="Crous P.W."/>
            <person name="Grigoriev I.V."/>
        </authorList>
    </citation>
    <scope>NUCLEOTIDE SEQUENCE [LARGE SCALE GENOMIC DNA]</scope>
    <source>
        <strain evidence="2 3">CBS 611.86</strain>
    </source>
</reference>
<gene>
    <name evidence="2" type="ORF">BDV95DRAFT_625375</name>
</gene>
<keyword evidence="3" id="KW-1185">Reference proteome</keyword>
<feature type="domain" description="Aminoglycoside phosphotransferase" evidence="1">
    <location>
        <begin position="19"/>
        <end position="255"/>
    </location>
</feature>
<dbReference type="GO" id="GO:0005739">
    <property type="term" value="C:mitochondrion"/>
    <property type="evidence" value="ECO:0007669"/>
    <property type="project" value="TreeGrafter"/>
</dbReference>
<dbReference type="Pfam" id="PF01636">
    <property type="entry name" value="APH"/>
    <property type="match status" value="1"/>
</dbReference>
<dbReference type="PANTHER" id="PTHR36091">
    <property type="entry name" value="ALTERED INHERITANCE OF MITOCHONDRIA PROTEIN 9, MITOCHONDRIAL"/>
    <property type="match status" value="1"/>
</dbReference>
<dbReference type="InterPro" id="IPR002575">
    <property type="entry name" value="Aminoglycoside_PTrfase"/>
</dbReference>